<name>A0A6J5RKK6_9CAUD</name>
<evidence type="ECO:0000256" key="1">
    <source>
        <dbReference type="SAM" id="MobiDB-lite"/>
    </source>
</evidence>
<accession>A0A6J5RKK6</accession>
<evidence type="ECO:0000313" key="4">
    <source>
        <dbReference type="EMBL" id="CAB4205082.1"/>
    </source>
</evidence>
<organism evidence="3">
    <name type="scientific">uncultured Caudovirales phage</name>
    <dbReference type="NCBI Taxonomy" id="2100421"/>
    <lineage>
        <taxon>Viruses</taxon>
        <taxon>Duplodnaviria</taxon>
        <taxon>Heunggongvirae</taxon>
        <taxon>Uroviricota</taxon>
        <taxon>Caudoviricetes</taxon>
        <taxon>Peduoviridae</taxon>
        <taxon>Maltschvirus</taxon>
        <taxon>Maltschvirus maltsch</taxon>
    </lineage>
</organism>
<evidence type="ECO:0000313" key="3">
    <source>
        <dbReference type="EMBL" id="CAB4194747.1"/>
    </source>
</evidence>
<reference evidence="3" key="1">
    <citation type="submission" date="2020-05" db="EMBL/GenBank/DDBJ databases">
        <authorList>
            <person name="Chiriac C."/>
            <person name="Salcher M."/>
            <person name="Ghai R."/>
            <person name="Kavagutti S V."/>
        </authorList>
    </citation>
    <scope>NUCLEOTIDE SEQUENCE</scope>
</reference>
<sequence>MTDIPFPEPGITQETRQMYPDNYSDKMGKVFTNMIDEIVRPNHVPRPEPVDHSILLDELAIMYEANMTIANEQTRFNASVLRAAINVIKAL</sequence>
<evidence type="ECO:0000313" key="2">
    <source>
        <dbReference type="EMBL" id="CAB4180908.1"/>
    </source>
</evidence>
<protein>
    <submittedName>
        <fullName evidence="3">Uncharacterized protein</fullName>
    </submittedName>
</protein>
<dbReference type="EMBL" id="LR797008">
    <property type="protein sequence ID" value="CAB4180908.1"/>
    <property type="molecule type" value="Genomic_DNA"/>
</dbReference>
<dbReference type="EMBL" id="LR797359">
    <property type="protein sequence ID" value="CAB4205082.1"/>
    <property type="molecule type" value="Genomic_DNA"/>
</dbReference>
<dbReference type="EMBL" id="LR797228">
    <property type="protein sequence ID" value="CAB4194747.1"/>
    <property type="molecule type" value="Genomic_DNA"/>
</dbReference>
<gene>
    <name evidence="2" type="ORF">UFOVP1062_5</name>
    <name evidence="3" type="ORF">UFOVP1284_8</name>
    <name evidence="4" type="ORF">UFOVP1404_16</name>
</gene>
<feature type="region of interest" description="Disordered" evidence="1">
    <location>
        <begin position="1"/>
        <end position="20"/>
    </location>
</feature>
<proteinExistence type="predicted"/>